<evidence type="ECO:0000313" key="1">
    <source>
        <dbReference type="EMBL" id="CAD7647947.1"/>
    </source>
</evidence>
<keyword evidence="2" id="KW-1185">Reference proteome</keyword>
<dbReference type="AlphaFoldDB" id="A0A7R9QJK6"/>
<dbReference type="EMBL" id="OC917768">
    <property type="protein sequence ID" value="CAD7647947.1"/>
    <property type="molecule type" value="Genomic_DNA"/>
</dbReference>
<name>A0A7R9QJK6_9ACAR</name>
<proteinExistence type="predicted"/>
<organism evidence="1">
    <name type="scientific">Oppiella nova</name>
    <dbReference type="NCBI Taxonomy" id="334625"/>
    <lineage>
        <taxon>Eukaryota</taxon>
        <taxon>Metazoa</taxon>
        <taxon>Ecdysozoa</taxon>
        <taxon>Arthropoda</taxon>
        <taxon>Chelicerata</taxon>
        <taxon>Arachnida</taxon>
        <taxon>Acari</taxon>
        <taxon>Acariformes</taxon>
        <taxon>Sarcoptiformes</taxon>
        <taxon>Oribatida</taxon>
        <taxon>Brachypylina</taxon>
        <taxon>Oppioidea</taxon>
        <taxon>Oppiidae</taxon>
        <taxon>Oppiella</taxon>
    </lineage>
</organism>
<gene>
    <name evidence="1" type="ORF">ONB1V03_LOCUS6514</name>
</gene>
<sequence>MFKIFSQCYISILILIVLIKMNLVVSRVSLYGCDDKHKETVAEDMVLTDVYRPDPSDPTKYKSVCEGNKCDILKDSMLILDIQFTSSGDSDHADLTFTVEQVIEKKSINQTIPDLNPNILDKHNLNGYILQPGTLKNGSNYSLRYKIPLIPVLVKSAKMNMTMNIRGNKDDLACGVMHGSFVD</sequence>
<protein>
    <submittedName>
        <fullName evidence="1">Uncharacterized protein</fullName>
    </submittedName>
</protein>
<dbReference type="Gene3D" id="2.60.40.770">
    <property type="match status" value="1"/>
</dbReference>
<evidence type="ECO:0000313" key="2">
    <source>
        <dbReference type="Proteomes" id="UP000728032"/>
    </source>
</evidence>
<dbReference type="Proteomes" id="UP000728032">
    <property type="component" value="Unassembled WGS sequence"/>
</dbReference>
<dbReference type="EMBL" id="CAJPVJ010002943">
    <property type="protein sequence ID" value="CAG2166999.1"/>
    <property type="molecule type" value="Genomic_DNA"/>
</dbReference>
<reference evidence="1" key="1">
    <citation type="submission" date="2020-11" db="EMBL/GenBank/DDBJ databases">
        <authorList>
            <person name="Tran Van P."/>
        </authorList>
    </citation>
    <scope>NUCLEOTIDE SEQUENCE</scope>
</reference>
<accession>A0A7R9QJK6</accession>